<dbReference type="OrthoDB" id="9790747at2"/>
<dbReference type="Gene3D" id="1.10.10.10">
    <property type="entry name" value="Winged helix-like DNA-binding domain superfamily/Winged helix DNA-binding domain"/>
    <property type="match status" value="1"/>
</dbReference>
<dbReference type="NCBIfam" id="NF033788">
    <property type="entry name" value="HTH_metalloreg"/>
    <property type="match status" value="1"/>
</dbReference>
<dbReference type="AlphaFoldDB" id="E3FFV5"/>
<evidence type="ECO:0000313" key="2">
    <source>
        <dbReference type="EMBL" id="ADO75214.1"/>
    </source>
</evidence>
<dbReference type="PROSITE" id="PS50987">
    <property type="entry name" value="HTH_ARSR_2"/>
    <property type="match status" value="1"/>
</dbReference>
<sequence>MVQYSPGLDTAFAALSDATRRGILERLGREDTSISDLAQTFEMTLTGIKKHVQILERAGLLTTEKVGRVRTCRLGPRRLEDETEWISRYRQMVEARLDRLGAFLENTKEEPS</sequence>
<dbReference type="SUPFAM" id="SSF46785">
    <property type="entry name" value="Winged helix' DNA-binding domain"/>
    <property type="match status" value="1"/>
</dbReference>
<evidence type="ECO:0000313" key="3">
    <source>
        <dbReference type="Proteomes" id="UP000001351"/>
    </source>
</evidence>
<dbReference type="EMBL" id="CP002271">
    <property type="protein sequence ID" value="ADO75214.1"/>
    <property type="molecule type" value="Genomic_DNA"/>
</dbReference>
<evidence type="ECO:0000259" key="1">
    <source>
        <dbReference type="PROSITE" id="PS50987"/>
    </source>
</evidence>
<accession>E3FFV5</accession>
<organism evidence="2 3">
    <name type="scientific">Stigmatella aurantiaca (strain DW4/3-1)</name>
    <dbReference type="NCBI Taxonomy" id="378806"/>
    <lineage>
        <taxon>Bacteria</taxon>
        <taxon>Pseudomonadati</taxon>
        <taxon>Myxococcota</taxon>
        <taxon>Myxococcia</taxon>
        <taxon>Myxococcales</taxon>
        <taxon>Cystobacterineae</taxon>
        <taxon>Archangiaceae</taxon>
        <taxon>Stigmatella</taxon>
    </lineage>
</organism>
<dbReference type="eggNOG" id="COG0640">
    <property type="taxonomic scope" value="Bacteria"/>
</dbReference>
<gene>
    <name evidence="2" type="ordered locus">STAUR_7458</name>
</gene>
<dbReference type="PANTHER" id="PTHR38600:SF2">
    <property type="entry name" value="SLL0088 PROTEIN"/>
    <property type="match status" value="1"/>
</dbReference>
<dbReference type="GO" id="GO:0003700">
    <property type="term" value="F:DNA-binding transcription factor activity"/>
    <property type="evidence" value="ECO:0007669"/>
    <property type="project" value="InterPro"/>
</dbReference>
<dbReference type="Pfam" id="PF12840">
    <property type="entry name" value="HTH_20"/>
    <property type="match status" value="1"/>
</dbReference>
<dbReference type="InterPro" id="IPR011991">
    <property type="entry name" value="ArsR-like_HTH"/>
</dbReference>
<dbReference type="PRINTS" id="PR00778">
    <property type="entry name" value="HTHARSR"/>
</dbReference>
<keyword evidence="3" id="KW-1185">Reference proteome</keyword>
<dbReference type="STRING" id="378806.STAUR_7458"/>
<dbReference type="InterPro" id="IPR036390">
    <property type="entry name" value="WH_DNA-bd_sf"/>
</dbReference>
<dbReference type="Proteomes" id="UP000001351">
    <property type="component" value="Chromosome"/>
</dbReference>
<dbReference type="KEGG" id="sur:STAUR_7458"/>
<proteinExistence type="predicted"/>
<dbReference type="SMART" id="SM00418">
    <property type="entry name" value="HTH_ARSR"/>
    <property type="match status" value="1"/>
</dbReference>
<dbReference type="InterPro" id="IPR001845">
    <property type="entry name" value="HTH_ArsR_DNA-bd_dom"/>
</dbReference>
<dbReference type="HOGENOM" id="CLU_097806_0_2_7"/>
<feature type="domain" description="HTH arsR-type" evidence="1">
    <location>
        <begin position="1"/>
        <end position="94"/>
    </location>
</feature>
<protein>
    <submittedName>
        <fullName evidence="2">Transcriptional regulatory protein, AsrR</fullName>
    </submittedName>
</protein>
<dbReference type="CDD" id="cd00090">
    <property type="entry name" value="HTH_ARSR"/>
    <property type="match status" value="1"/>
</dbReference>
<dbReference type="PANTHER" id="PTHR38600">
    <property type="entry name" value="TRANSCRIPTIONAL REGULATORY PROTEIN"/>
    <property type="match status" value="1"/>
</dbReference>
<reference evidence="2 3" key="1">
    <citation type="journal article" date="2011" name="Mol. Biol. Evol.">
        <title>Comparative genomic analysis of fruiting body formation in Myxococcales.</title>
        <authorList>
            <person name="Huntley S."/>
            <person name="Hamann N."/>
            <person name="Wegener-Feldbrugge S."/>
            <person name="Treuner-Lange A."/>
            <person name="Kube M."/>
            <person name="Reinhardt R."/>
            <person name="Klages S."/>
            <person name="Muller R."/>
            <person name="Ronning C.M."/>
            <person name="Nierman W.C."/>
            <person name="Sogaard-Andersen L."/>
        </authorList>
    </citation>
    <scope>NUCLEOTIDE SEQUENCE [LARGE SCALE GENOMIC DNA]</scope>
    <source>
        <strain evidence="2 3">DW4/3-1</strain>
    </source>
</reference>
<name>E3FFV5_STIAD</name>
<dbReference type="InterPro" id="IPR036388">
    <property type="entry name" value="WH-like_DNA-bd_sf"/>
</dbReference>